<proteinExistence type="predicted"/>
<organism evidence="1 2">
    <name type="scientific">Butyricimonas hominis</name>
    <dbReference type="NCBI Taxonomy" id="2763032"/>
    <lineage>
        <taxon>Bacteria</taxon>
        <taxon>Pseudomonadati</taxon>
        <taxon>Bacteroidota</taxon>
        <taxon>Bacteroidia</taxon>
        <taxon>Bacteroidales</taxon>
        <taxon>Odoribacteraceae</taxon>
        <taxon>Butyricimonas</taxon>
    </lineage>
</organism>
<name>A0ABR7CX14_9BACT</name>
<accession>A0ABR7CX14</accession>
<evidence type="ECO:0000313" key="1">
    <source>
        <dbReference type="EMBL" id="MBC5620221.1"/>
    </source>
</evidence>
<dbReference type="RefSeq" id="WP_186975054.1">
    <property type="nucleotide sequence ID" value="NZ_JACOOH010000002.1"/>
</dbReference>
<reference evidence="1 2" key="1">
    <citation type="submission" date="2020-08" db="EMBL/GenBank/DDBJ databases">
        <title>Genome public.</title>
        <authorList>
            <person name="Liu C."/>
            <person name="Sun Q."/>
        </authorList>
    </citation>
    <scope>NUCLEOTIDE SEQUENCE [LARGE SCALE GENOMIC DNA]</scope>
    <source>
        <strain evidence="1 2">NSJ-56</strain>
    </source>
</reference>
<evidence type="ECO:0008006" key="3">
    <source>
        <dbReference type="Google" id="ProtNLM"/>
    </source>
</evidence>
<sequence>MKNIYYFIVLCTLMVSFACSKEEKLEPTEMRYDYFTISPDATDEESILRRTFYETNKIHLLFNDTLRHEQRGTYADGTPYWFTELLDLSYNITGTTDGARFTYIQDIRHKEEAVHFVETYILPHLGEGLRPYSIFLVEKMESYSYGWSETNFYNGRRCLALSTQGISDMDEEEIKEQCIDIFYSIIAGKTKYYDEELTEFIAFGAPYYGEYFSSFQSLTKPKPTAEEMYTLGFISWSSWSSYFPYESSDLTAFLKAVFYEDEDTFKTQYAEYPVILQKYDIMKEVVKKKGYIF</sequence>
<protein>
    <recommendedName>
        <fullName evidence="3">Lipoprotein</fullName>
    </recommendedName>
</protein>
<evidence type="ECO:0000313" key="2">
    <source>
        <dbReference type="Proteomes" id="UP000646484"/>
    </source>
</evidence>
<dbReference type="EMBL" id="JACOOH010000002">
    <property type="protein sequence ID" value="MBC5620221.1"/>
    <property type="molecule type" value="Genomic_DNA"/>
</dbReference>
<keyword evidence="2" id="KW-1185">Reference proteome</keyword>
<dbReference type="Proteomes" id="UP000646484">
    <property type="component" value="Unassembled WGS sequence"/>
</dbReference>
<comment type="caution">
    <text evidence="1">The sequence shown here is derived from an EMBL/GenBank/DDBJ whole genome shotgun (WGS) entry which is preliminary data.</text>
</comment>
<gene>
    <name evidence="1" type="ORF">H8S64_03815</name>
</gene>
<dbReference type="PROSITE" id="PS51257">
    <property type="entry name" value="PROKAR_LIPOPROTEIN"/>
    <property type="match status" value="1"/>
</dbReference>